<dbReference type="InterPro" id="IPR050138">
    <property type="entry name" value="DHOase/Allantoinase_Hydrolase"/>
</dbReference>
<reference evidence="4" key="2">
    <citation type="submission" date="2015-01" db="EMBL/GenBank/DDBJ databases">
        <title>Evolutionary Origins and Diversification of the Mycorrhizal Mutualists.</title>
        <authorList>
            <consortium name="DOE Joint Genome Institute"/>
            <consortium name="Mycorrhizal Genomics Consortium"/>
            <person name="Kohler A."/>
            <person name="Kuo A."/>
            <person name="Nagy L.G."/>
            <person name="Floudas D."/>
            <person name="Copeland A."/>
            <person name="Barry K.W."/>
            <person name="Cichocki N."/>
            <person name="Veneault-Fourrey C."/>
            <person name="LaButti K."/>
            <person name="Lindquist E.A."/>
            <person name="Lipzen A."/>
            <person name="Lundell T."/>
            <person name="Morin E."/>
            <person name="Murat C."/>
            <person name="Riley R."/>
            <person name="Ohm R."/>
            <person name="Sun H."/>
            <person name="Tunlid A."/>
            <person name="Henrissat B."/>
            <person name="Grigoriev I.V."/>
            <person name="Hibbett D.S."/>
            <person name="Martin F."/>
        </authorList>
    </citation>
    <scope>NUCLEOTIDE SEQUENCE [LARGE SCALE GENOMIC DNA]</scope>
    <source>
        <strain evidence="4">LaAM-08-1</strain>
    </source>
</reference>
<feature type="chain" id="PRO_5002206488" description="Amidohydrolase-related domain-containing protein" evidence="1">
    <location>
        <begin position="26"/>
        <end position="933"/>
    </location>
</feature>
<feature type="domain" description="Amidohydrolase-related" evidence="2">
    <location>
        <begin position="393"/>
        <end position="479"/>
    </location>
</feature>
<dbReference type="EMBL" id="KN838539">
    <property type="protein sequence ID" value="KIK09118.1"/>
    <property type="molecule type" value="Genomic_DNA"/>
</dbReference>
<evidence type="ECO:0000256" key="1">
    <source>
        <dbReference type="SAM" id="SignalP"/>
    </source>
</evidence>
<reference evidence="3 4" key="1">
    <citation type="submission" date="2014-04" db="EMBL/GenBank/DDBJ databases">
        <authorList>
            <consortium name="DOE Joint Genome Institute"/>
            <person name="Kuo A."/>
            <person name="Kohler A."/>
            <person name="Nagy L.G."/>
            <person name="Floudas D."/>
            <person name="Copeland A."/>
            <person name="Barry K.W."/>
            <person name="Cichocki N."/>
            <person name="Veneault-Fourrey C."/>
            <person name="LaButti K."/>
            <person name="Lindquist E.A."/>
            <person name="Lipzen A."/>
            <person name="Lundell T."/>
            <person name="Morin E."/>
            <person name="Murat C."/>
            <person name="Sun H."/>
            <person name="Tunlid A."/>
            <person name="Henrissat B."/>
            <person name="Grigoriev I.V."/>
            <person name="Hibbett D.S."/>
            <person name="Martin F."/>
            <person name="Nordberg H.P."/>
            <person name="Cantor M.N."/>
            <person name="Hua S.X."/>
        </authorList>
    </citation>
    <scope>NUCLEOTIDE SEQUENCE [LARGE SCALE GENOMIC DNA]</scope>
    <source>
        <strain evidence="3 4">LaAM-08-1</strain>
    </source>
</reference>
<dbReference type="Proteomes" id="UP000054477">
    <property type="component" value="Unassembled WGS sequence"/>
</dbReference>
<proteinExistence type="predicted"/>
<protein>
    <recommendedName>
        <fullName evidence="2">Amidohydrolase-related domain-containing protein</fullName>
    </recommendedName>
</protein>
<evidence type="ECO:0000313" key="3">
    <source>
        <dbReference type="EMBL" id="KIK09118.1"/>
    </source>
</evidence>
<dbReference type="InterPro" id="IPR011059">
    <property type="entry name" value="Metal-dep_hydrolase_composite"/>
</dbReference>
<dbReference type="PANTHER" id="PTHR43668:SF5">
    <property type="entry name" value="AMIDOHYDROLASE 3 DOMAIN-CONTAINING PROTEIN"/>
    <property type="match status" value="1"/>
</dbReference>
<organism evidence="3 4">
    <name type="scientific">Laccaria amethystina LaAM-08-1</name>
    <dbReference type="NCBI Taxonomy" id="1095629"/>
    <lineage>
        <taxon>Eukaryota</taxon>
        <taxon>Fungi</taxon>
        <taxon>Dikarya</taxon>
        <taxon>Basidiomycota</taxon>
        <taxon>Agaricomycotina</taxon>
        <taxon>Agaricomycetes</taxon>
        <taxon>Agaricomycetidae</taxon>
        <taxon>Agaricales</taxon>
        <taxon>Agaricineae</taxon>
        <taxon>Hydnangiaceae</taxon>
        <taxon>Laccaria</taxon>
    </lineage>
</organism>
<dbReference type="OrthoDB" id="10258955at2759"/>
<dbReference type="GO" id="GO:0004038">
    <property type="term" value="F:allantoinase activity"/>
    <property type="evidence" value="ECO:0007669"/>
    <property type="project" value="TreeGrafter"/>
</dbReference>
<accession>A0A0C9YMA7</accession>
<dbReference type="SUPFAM" id="SSF51338">
    <property type="entry name" value="Composite domain of metallo-dependent hydrolases"/>
    <property type="match status" value="1"/>
</dbReference>
<dbReference type="GO" id="GO:0005737">
    <property type="term" value="C:cytoplasm"/>
    <property type="evidence" value="ECO:0007669"/>
    <property type="project" value="TreeGrafter"/>
</dbReference>
<dbReference type="InterPro" id="IPR006680">
    <property type="entry name" value="Amidohydro-rel"/>
</dbReference>
<dbReference type="GO" id="GO:0006145">
    <property type="term" value="P:purine nucleobase catabolic process"/>
    <property type="evidence" value="ECO:0007669"/>
    <property type="project" value="TreeGrafter"/>
</dbReference>
<dbReference type="Gene3D" id="3.20.20.140">
    <property type="entry name" value="Metal-dependent hydrolases"/>
    <property type="match status" value="2"/>
</dbReference>
<dbReference type="SUPFAM" id="SSF51556">
    <property type="entry name" value="Metallo-dependent hydrolases"/>
    <property type="match status" value="1"/>
</dbReference>
<dbReference type="Pfam" id="PF01979">
    <property type="entry name" value="Amidohydro_1"/>
    <property type="match status" value="1"/>
</dbReference>
<dbReference type="InterPro" id="IPR032466">
    <property type="entry name" value="Metal_Hydrolase"/>
</dbReference>
<keyword evidence="1" id="KW-0732">Signal</keyword>
<dbReference type="PANTHER" id="PTHR43668">
    <property type="entry name" value="ALLANTOINASE"/>
    <property type="match status" value="1"/>
</dbReference>
<sequence length="933" mass="101378">MHQLRLLGSLVLLALLLLVSRLSEASIYNILGFSSKVELPPHASLTIAHCRQLNMQAGPPDDFWSRSASDRFEPETKPILIQDGKIWTGGKNGTEIIYGDVLLEKGLIKSISRFSVESLQAYGSDIVVIDAKGSWITPGIVDVHSHLGDASSPALSGAEDDNSGKGTIQPWLRSLDGLNTHDESYRLSIAGGVTTSLVLPGSGNAIGGQAFVIKLRETKERSPSSMLLEPPYHINSSLPDPNLPPRWRHMKHACGENPSDEYKDTRMDTIWEFRQAYNKATQIKEQQDEYCAQALSGNWEGLGEFPDDLQWEALVDVVRGRVKVNTHCYEAVDLDGLVRLSNEFKFPIAAFHHASEAYLVPDLLKKAYGQTPAVALFATNGRYKREAYRASEFAPRILAKHGITVVMKSDHPVLNSRYLLYEAQQAYFYGLPENLAIASVTSNSAVVIGMDHRIGYIKEGYDADLVIWDSHPLALGATPSQVFIDGIPQLDSPYVVHKPNNFQHTPKVPNFDKQADEAVEYEGLPPLTPTKARHDTTIFLNVKAVFKRTTGPVRQIFSAQEEAELGVVVTRNGSIVCSGERVSCYTPAFFGADAQVVDLEGGSISPGLVSFGSPLGLQHIDLEPSTQDGYVFDPLSSKGIPEIVGGDYAVVHAVDGLEYGSRDALLAFRAGVTTGITAPSHKGFFVGLGTSFSLGATHRLEPGAVLTETTAVHVSVRHFGMPSVSTQIAVLRRLLLGPQEGAAGYWFNKVKEGEIPLVVEAHSADIIATLAILKSEVEVETRKTMKLTITGGAEAHLLAKELAEAHIGVILSPSRPFPYVWEDRRILPGPPLSRDSAIVTLVENGVVVGIGCEEIWSSRNLPFDVAWAAIEAEGRLSREQAFAIGSTNIEKLLGSKVDSDKTDLVATRGGDLLDGSRVAAVISPMRQGVFVFS</sequence>
<feature type="signal peptide" evidence="1">
    <location>
        <begin position="1"/>
        <end position="25"/>
    </location>
</feature>
<dbReference type="HOGENOM" id="CLU_006273_0_0_1"/>
<dbReference type="STRING" id="1095629.A0A0C9YMA7"/>
<name>A0A0C9YMA7_9AGAR</name>
<keyword evidence="4" id="KW-1185">Reference proteome</keyword>
<gene>
    <name evidence="3" type="ORF">K443DRAFT_671622</name>
</gene>
<evidence type="ECO:0000259" key="2">
    <source>
        <dbReference type="Pfam" id="PF01979"/>
    </source>
</evidence>
<dbReference type="AlphaFoldDB" id="A0A0C9YMA7"/>
<evidence type="ECO:0000313" key="4">
    <source>
        <dbReference type="Proteomes" id="UP000054477"/>
    </source>
</evidence>